<evidence type="ECO:0000313" key="1">
    <source>
        <dbReference type="EMBL" id="GAH37165.1"/>
    </source>
</evidence>
<gene>
    <name evidence="1" type="ORF">S03H2_20448</name>
</gene>
<sequence>MYIHDWSGCIVYFEIQEGKGDMVEVIRSKSAEYKEIMNGIPPLFVVDRELWGVKNFKYLSDCRFVTWEKNTDIKAVKSLDDKYFDKYLRINDINYQLHETSRTYKDIKGNSIELRRIVIWNTKTNTRPVAVTNDTYEDTVSIARAMLNRWGKSENSFKHMGNRTNMQYNPAL</sequence>
<organism evidence="1">
    <name type="scientific">marine sediment metagenome</name>
    <dbReference type="NCBI Taxonomy" id="412755"/>
    <lineage>
        <taxon>unclassified sequences</taxon>
        <taxon>metagenomes</taxon>
        <taxon>ecological metagenomes</taxon>
    </lineage>
</organism>
<dbReference type="AlphaFoldDB" id="X1FX94"/>
<proteinExistence type="predicted"/>
<feature type="non-terminal residue" evidence="1">
    <location>
        <position position="172"/>
    </location>
</feature>
<dbReference type="EMBL" id="BARU01010778">
    <property type="protein sequence ID" value="GAH37165.1"/>
    <property type="molecule type" value="Genomic_DNA"/>
</dbReference>
<reference evidence="1" key="1">
    <citation type="journal article" date="2014" name="Front. Microbiol.">
        <title>High frequency of phylogenetically diverse reductive dehalogenase-homologous genes in deep subseafloor sedimentary metagenomes.</title>
        <authorList>
            <person name="Kawai M."/>
            <person name="Futagami T."/>
            <person name="Toyoda A."/>
            <person name="Takaki Y."/>
            <person name="Nishi S."/>
            <person name="Hori S."/>
            <person name="Arai W."/>
            <person name="Tsubouchi T."/>
            <person name="Morono Y."/>
            <person name="Uchiyama I."/>
            <person name="Ito T."/>
            <person name="Fujiyama A."/>
            <person name="Inagaki F."/>
            <person name="Takami H."/>
        </authorList>
    </citation>
    <scope>NUCLEOTIDE SEQUENCE</scope>
    <source>
        <strain evidence="1">Expedition CK06-06</strain>
    </source>
</reference>
<protein>
    <submittedName>
        <fullName evidence="1">Uncharacterized protein</fullName>
    </submittedName>
</protein>
<accession>X1FX94</accession>
<name>X1FX94_9ZZZZ</name>
<comment type="caution">
    <text evidence="1">The sequence shown here is derived from an EMBL/GenBank/DDBJ whole genome shotgun (WGS) entry which is preliminary data.</text>
</comment>